<dbReference type="Pfam" id="PF00122">
    <property type="entry name" value="E1-E2_ATPase"/>
    <property type="match status" value="1"/>
</dbReference>
<dbReference type="GO" id="GO:0043682">
    <property type="term" value="F:P-type divalent copper transporter activity"/>
    <property type="evidence" value="ECO:0007669"/>
    <property type="project" value="TreeGrafter"/>
</dbReference>
<dbReference type="SUPFAM" id="SSF55008">
    <property type="entry name" value="HMA, heavy metal-associated domain"/>
    <property type="match status" value="1"/>
</dbReference>
<evidence type="ECO:0000256" key="6">
    <source>
        <dbReference type="ARBA" id="ARBA00022741"/>
    </source>
</evidence>
<evidence type="ECO:0000256" key="10">
    <source>
        <dbReference type="ARBA" id="ARBA00023136"/>
    </source>
</evidence>
<proteinExistence type="inferred from homology"/>
<dbReference type="InterPro" id="IPR023299">
    <property type="entry name" value="ATPase_P-typ_cyto_dom_N"/>
</dbReference>
<dbReference type="GO" id="GO:0055070">
    <property type="term" value="P:copper ion homeostasis"/>
    <property type="evidence" value="ECO:0007669"/>
    <property type="project" value="TreeGrafter"/>
</dbReference>
<dbReference type="InterPro" id="IPR023298">
    <property type="entry name" value="ATPase_P-typ_TM_dom_sf"/>
</dbReference>
<dbReference type="PROSITE" id="PS50846">
    <property type="entry name" value="HMA_2"/>
    <property type="match status" value="1"/>
</dbReference>
<dbReference type="Proteomes" id="UP000183077">
    <property type="component" value="Unassembled WGS sequence"/>
</dbReference>
<dbReference type="NCBIfam" id="TIGR01494">
    <property type="entry name" value="ATPase_P-type"/>
    <property type="match status" value="1"/>
</dbReference>
<feature type="transmembrane region" description="Helical" evidence="11">
    <location>
        <begin position="837"/>
        <end position="859"/>
    </location>
</feature>
<dbReference type="PROSITE" id="PS00154">
    <property type="entry name" value="ATPASE_E1_E2"/>
    <property type="match status" value="1"/>
</dbReference>
<dbReference type="Gene3D" id="3.40.1110.10">
    <property type="entry name" value="Calcium-transporting ATPase, cytoplasmic domain N"/>
    <property type="match status" value="1"/>
</dbReference>
<dbReference type="NCBIfam" id="TIGR01511">
    <property type="entry name" value="ATPase-IB1_Cu"/>
    <property type="match status" value="1"/>
</dbReference>
<dbReference type="GO" id="GO:0060003">
    <property type="term" value="P:copper ion export"/>
    <property type="evidence" value="ECO:0007669"/>
    <property type="project" value="UniProtKB-ARBA"/>
</dbReference>
<gene>
    <name evidence="13" type="ORF">SAMN04488018_11243</name>
</gene>
<dbReference type="InterPro" id="IPR036163">
    <property type="entry name" value="HMA_dom_sf"/>
</dbReference>
<dbReference type="Gene3D" id="2.70.150.10">
    <property type="entry name" value="Calcium-transporting ATPase, cytoplasmic transduction domain A"/>
    <property type="match status" value="1"/>
</dbReference>
<evidence type="ECO:0000256" key="8">
    <source>
        <dbReference type="ARBA" id="ARBA00022967"/>
    </source>
</evidence>
<dbReference type="InterPro" id="IPR023214">
    <property type="entry name" value="HAD_sf"/>
</dbReference>
<dbReference type="SFLD" id="SFLDS00003">
    <property type="entry name" value="Haloacid_Dehalogenase"/>
    <property type="match status" value="1"/>
</dbReference>
<evidence type="ECO:0000256" key="7">
    <source>
        <dbReference type="ARBA" id="ARBA00022840"/>
    </source>
</evidence>
<feature type="transmembrane region" description="Helical" evidence="11">
    <location>
        <begin position="275"/>
        <end position="298"/>
    </location>
</feature>
<protein>
    <submittedName>
        <fullName evidence="13">Cu2+-exporting ATPase</fullName>
    </submittedName>
</protein>
<dbReference type="NCBIfam" id="TIGR01525">
    <property type="entry name" value="ATPase-IB_hvy"/>
    <property type="match status" value="1"/>
</dbReference>
<dbReference type="Gene3D" id="3.30.70.100">
    <property type="match status" value="1"/>
</dbReference>
<dbReference type="InterPro" id="IPR017969">
    <property type="entry name" value="Heavy-metal-associated_CS"/>
</dbReference>
<comment type="similarity">
    <text evidence="2 11">Belongs to the cation transport ATPase (P-type) (TC 3.A.3) family. Type IB subfamily.</text>
</comment>
<evidence type="ECO:0000256" key="5">
    <source>
        <dbReference type="ARBA" id="ARBA00022723"/>
    </source>
</evidence>
<evidence type="ECO:0000313" key="14">
    <source>
        <dbReference type="Proteomes" id="UP000183077"/>
    </source>
</evidence>
<keyword evidence="8" id="KW-1278">Translocase</keyword>
<dbReference type="FunFam" id="2.70.150.10:FF:000020">
    <property type="entry name" value="Copper-exporting P-type ATPase A"/>
    <property type="match status" value="1"/>
</dbReference>
<dbReference type="SUPFAM" id="SSF81653">
    <property type="entry name" value="Calcium ATPase, transduction domain A"/>
    <property type="match status" value="1"/>
</dbReference>
<evidence type="ECO:0000259" key="12">
    <source>
        <dbReference type="PROSITE" id="PS50846"/>
    </source>
</evidence>
<keyword evidence="4 11" id="KW-0812">Transmembrane</keyword>
<evidence type="ECO:0000256" key="11">
    <source>
        <dbReference type="RuleBase" id="RU362081"/>
    </source>
</evidence>
<dbReference type="InterPro" id="IPR059000">
    <property type="entry name" value="ATPase_P-type_domA"/>
</dbReference>
<dbReference type="SFLD" id="SFLDF00027">
    <property type="entry name" value="p-type_atpase"/>
    <property type="match status" value="1"/>
</dbReference>
<evidence type="ECO:0000256" key="3">
    <source>
        <dbReference type="ARBA" id="ARBA00022475"/>
    </source>
</evidence>
<dbReference type="PRINTS" id="PR00943">
    <property type="entry name" value="CUATPASE"/>
</dbReference>
<dbReference type="Pfam" id="PF00403">
    <property type="entry name" value="HMA"/>
    <property type="match status" value="1"/>
</dbReference>
<dbReference type="InterPro" id="IPR001757">
    <property type="entry name" value="P_typ_ATPase"/>
</dbReference>
<feature type="transmembrane region" description="Helical" evidence="11">
    <location>
        <begin position="812"/>
        <end position="831"/>
    </location>
</feature>
<dbReference type="CDD" id="cd00371">
    <property type="entry name" value="HMA"/>
    <property type="match status" value="1"/>
</dbReference>
<dbReference type="InterPro" id="IPR044492">
    <property type="entry name" value="P_typ_ATPase_HD_dom"/>
</dbReference>
<dbReference type="GO" id="GO:0016887">
    <property type="term" value="F:ATP hydrolysis activity"/>
    <property type="evidence" value="ECO:0007669"/>
    <property type="project" value="InterPro"/>
</dbReference>
<feature type="transmembrane region" description="Helical" evidence="11">
    <location>
        <begin position="469"/>
        <end position="488"/>
    </location>
</feature>
<dbReference type="InterPro" id="IPR018303">
    <property type="entry name" value="ATPase_P-typ_P_site"/>
</dbReference>
<dbReference type="InterPro" id="IPR045800">
    <property type="entry name" value="HMBD"/>
</dbReference>
<keyword evidence="7 11" id="KW-0067">ATP-binding</keyword>
<feature type="domain" description="HMA" evidence="12">
    <location>
        <begin position="23"/>
        <end position="88"/>
    </location>
</feature>
<dbReference type="InterPro" id="IPR027256">
    <property type="entry name" value="P-typ_ATPase_IB"/>
</dbReference>
<dbReference type="Gene3D" id="3.40.50.1000">
    <property type="entry name" value="HAD superfamily/HAD-like"/>
    <property type="match status" value="1"/>
</dbReference>
<dbReference type="PANTHER" id="PTHR43520:SF8">
    <property type="entry name" value="P-TYPE CU(+) TRANSPORTER"/>
    <property type="match status" value="1"/>
</dbReference>
<dbReference type="SUPFAM" id="SSF81665">
    <property type="entry name" value="Calcium ATPase, transmembrane domain M"/>
    <property type="match status" value="1"/>
</dbReference>
<evidence type="ECO:0000256" key="1">
    <source>
        <dbReference type="ARBA" id="ARBA00004651"/>
    </source>
</evidence>
<keyword evidence="3 11" id="KW-1003">Cell membrane</keyword>
<reference evidence="13 14" key="1">
    <citation type="submission" date="2016-10" db="EMBL/GenBank/DDBJ databases">
        <authorList>
            <person name="de Groot N.N."/>
        </authorList>
    </citation>
    <scope>NUCLEOTIDE SEQUENCE [LARGE SCALE GENOMIC DNA]</scope>
    <source>
        <strain evidence="13 14">DSM 23048</strain>
    </source>
</reference>
<feature type="transmembrane region" description="Helical" evidence="11">
    <location>
        <begin position="310"/>
        <end position="329"/>
    </location>
</feature>
<evidence type="ECO:0000256" key="9">
    <source>
        <dbReference type="ARBA" id="ARBA00022989"/>
    </source>
</evidence>
<dbReference type="GO" id="GO:0005524">
    <property type="term" value="F:ATP binding"/>
    <property type="evidence" value="ECO:0007669"/>
    <property type="project" value="UniProtKB-UniRule"/>
</dbReference>
<dbReference type="GO" id="GO:0005886">
    <property type="term" value="C:plasma membrane"/>
    <property type="evidence" value="ECO:0007669"/>
    <property type="project" value="UniProtKB-SubCell"/>
</dbReference>
<dbReference type="AlphaFoldDB" id="A0A1H6W1F1"/>
<dbReference type="SUPFAM" id="SSF56784">
    <property type="entry name" value="HAD-like"/>
    <property type="match status" value="1"/>
</dbReference>
<dbReference type="Pfam" id="PF19335">
    <property type="entry name" value="HMBD"/>
    <property type="match status" value="2"/>
</dbReference>
<dbReference type="InterPro" id="IPR008250">
    <property type="entry name" value="ATPase_P-typ_transduc_dom_A_sf"/>
</dbReference>
<comment type="subcellular location">
    <subcellularLocation>
        <location evidence="1">Cell membrane</location>
        <topology evidence="1">Multi-pass membrane protein</topology>
    </subcellularLocation>
</comment>
<evidence type="ECO:0000256" key="4">
    <source>
        <dbReference type="ARBA" id="ARBA00022692"/>
    </source>
</evidence>
<accession>A0A1H6W1F1</accession>
<dbReference type="PANTHER" id="PTHR43520">
    <property type="entry name" value="ATP7, ISOFORM B"/>
    <property type="match status" value="1"/>
</dbReference>
<evidence type="ECO:0000313" key="13">
    <source>
        <dbReference type="EMBL" id="SEJ10713.1"/>
    </source>
</evidence>
<feature type="transmembrane region" description="Helical" evidence="11">
    <location>
        <begin position="213"/>
        <end position="231"/>
    </location>
</feature>
<name>A0A1H6W1F1_9FLAO</name>
<dbReference type="InterPro" id="IPR006121">
    <property type="entry name" value="HMA_dom"/>
</dbReference>
<dbReference type="SFLD" id="SFLDG00002">
    <property type="entry name" value="C1.7:_P-type_atpase_like"/>
    <property type="match status" value="1"/>
</dbReference>
<dbReference type="PRINTS" id="PR00119">
    <property type="entry name" value="CATATPASE"/>
</dbReference>
<evidence type="ECO:0000256" key="2">
    <source>
        <dbReference type="ARBA" id="ARBA00006024"/>
    </source>
</evidence>
<dbReference type="InterPro" id="IPR036412">
    <property type="entry name" value="HAD-like_sf"/>
</dbReference>
<organism evidence="13 14">
    <name type="scientific">Myroides marinus</name>
    <dbReference type="NCBI Taxonomy" id="703342"/>
    <lineage>
        <taxon>Bacteria</taxon>
        <taxon>Pseudomonadati</taxon>
        <taxon>Bacteroidota</taxon>
        <taxon>Flavobacteriia</taxon>
        <taxon>Flavobacteriales</taxon>
        <taxon>Flavobacteriaceae</taxon>
        <taxon>Myroides</taxon>
    </lineage>
</organism>
<sequence length="866" mass="94553">MYNSHFDFLFVLCRSKKRYPIIMKKEYKVSGMSCNGCRTKIENTLNEIHGVTAEVSLEQEQANIDSHHDIDTLTLQKALLQKGNYILQEIVTKEDGSQEILPPVEVSEEDMYQQEIPDGMADKAGKYFCPMLCEGDKVYDTNVGCPVCGMNLEQIPAPKIEKTVYYCPMLCEGDKTYDKPGNCPKCGMNLVAKTILVEQEDTTYTDMLKKLRISVGFTIPVFILAMGSMIPGDPIGKVVPHEWNNYIQLLFTIPVVYVCWMFFTRAWTSFKTWNLNMFSLIGLGSAAGLLFSVVALFFPDLFPDDFKGEHGIHLYFESVAVILTLVLVGQVMEAKAHSRTNTAIKELLKLSPTEATLVTDNGEEVIQIEKIVKGDRLRVKPGEKIPVDGVISEGESSIDESMITGEPIPVHKLKGDKVVSGTINGNSSFIMTAEKVGNETLLAQIIDMVNNASRSRAPIQKLADQVAKYFVPIVVLISIVTFILWKTMGPEPRLAYAFVNALAVLIIACPCALGLATPMSIMVGIGKGAQNGILIKNAEALETANKVNVLITDKTGTLTEGKPSVEKIVSIHPDYTEEDLLLLTASLNQNSEHALATSFTNKAKENKMQLIPVKMFNNITGKGIQGLVDKKRVSLGNKALMDVVQAQLSENLVKQVEKEQSLGKTVSYIAEGNTIIGYAVLFDKIKETSKQAVKELQDKGIEVIMITGDNPNTAKAVADELGIKHFLAEAMPEDKLNEIKKLQEQGKVVAMAGDGINDAPALAQANVGISMGTGTDVAIESAEVTLLQGDLAGIPKAINLSHGVMKNIKQNLFFAFIYNSVGIPIAAGILYPVFGIVLSPMIAAVAMSFSSVSVITNSLRLKNLKL</sequence>
<keyword evidence="6 11" id="KW-0547">Nucleotide-binding</keyword>
<feature type="transmembrane region" description="Helical" evidence="11">
    <location>
        <begin position="243"/>
        <end position="263"/>
    </location>
</feature>
<dbReference type="PROSITE" id="PS01047">
    <property type="entry name" value="HMA_1"/>
    <property type="match status" value="1"/>
</dbReference>
<dbReference type="GO" id="GO:0005507">
    <property type="term" value="F:copper ion binding"/>
    <property type="evidence" value="ECO:0007669"/>
    <property type="project" value="TreeGrafter"/>
</dbReference>
<dbReference type="EMBL" id="FNYS01000012">
    <property type="protein sequence ID" value="SEJ10713.1"/>
    <property type="molecule type" value="Genomic_DNA"/>
</dbReference>
<dbReference type="CDD" id="cd02094">
    <property type="entry name" value="P-type_ATPase_Cu-like"/>
    <property type="match status" value="1"/>
</dbReference>
<keyword evidence="10 11" id="KW-0472">Membrane</keyword>
<dbReference type="Pfam" id="PF00702">
    <property type="entry name" value="Hydrolase"/>
    <property type="match status" value="1"/>
</dbReference>
<feature type="transmembrane region" description="Helical" evidence="11">
    <location>
        <begin position="494"/>
        <end position="517"/>
    </location>
</feature>
<keyword evidence="9 11" id="KW-1133">Transmembrane helix</keyword>
<keyword evidence="5 11" id="KW-0479">Metal-binding</keyword>